<proteinExistence type="predicted"/>
<evidence type="ECO:0000313" key="2">
    <source>
        <dbReference type="EMBL" id="GFH30319.1"/>
    </source>
</evidence>
<dbReference type="Proteomes" id="UP000485058">
    <property type="component" value="Unassembled WGS sequence"/>
</dbReference>
<name>A0A6A0ABS6_HAELA</name>
<dbReference type="AlphaFoldDB" id="A0A6A0ABS6"/>
<feature type="region of interest" description="Disordered" evidence="1">
    <location>
        <begin position="276"/>
        <end position="299"/>
    </location>
</feature>
<organism evidence="2 3">
    <name type="scientific">Haematococcus lacustris</name>
    <name type="common">Green alga</name>
    <name type="synonym">Haematococcus pluvialis</name>
    <dbReference type="NCBI Taxonomy" id="44745"/>
    <lineage>
        <taxon>Eukaryota</taxon>
        <taxon>Viridiplantae</taxon>
        <taxon>Chlorophyta</taxon>
        <taxon>core chlorophytes</taxon>
        <taxon>Chlorophyceae</taxon>
        <taxon>CS clade</taxon>
        <taxon>Chlamydomonadales</taxon>
        <taxon>Haematococcaceae</taxon>
        <taxon>Haematococcus</taxon>
    </lineage>
</organism>
<feature type="region of interest" description="Disordered" evidence="1">
    <location>
        <begin position="43"/>
        <end position="86"/>
    </location>
</feature>
<keyword evidence="3" id="KW-1185">Reference proteome</keyword>
<feature type="compositionally biased region" description="Polar residues" evidence="1">
    <location>
        <begin position="276"/>
        <end position="291"/>
    </location>
</feature>
<comment type="caution">
    <text evidence="2">The sequence shown here is derived from an EMBL/GenBank/DDBJ whole genome shotgun (WGS) entry which is preliminary data.</text>
</comment>
<evidence type="ECO:0000256" key="1">
    <source>
        <dbReference type="SAM" id="MobiDB-lite"/>
    </source>
</evidence>
<sequence length="353" mass="37941">MHQQLNPDPKARFALIYFHTTVYFHGKPKLLEKATARRTAHRVMAKKKHKKDPELILQGPRGRSSAMSAPVSQSGGLGGRGQGTPPTGRWCRYNAGAWPGHRSIPEPPTPSSLHYTRFIPGGSGGVGGRGQALTSKEGLRGLHGHVFELRGIAGNKCDVWENSESGVANHRVLEFSLTRSAAAQLPHVMLASTSLIVRIGPVRRHGWPCPGLGGQPPVARRVATNVALPKLPGPNVKAMASSIMHLGTHVPAAVSQITLAVARFYLLKRLKGSSWHPTSAPLQSTNSNSSFLPDLPDQATGQDLHMTEAAVRDRVISAEARSSLNCSQDRVRRDRATACWGAAMPQAKSVGQV</sequence>
<dbReference type="EMBL" id="BLLF01004832">
    <property type="protein sequence ID" value="GFH30319.1"/>
    <property type="molecule type" value="Genomic_DNA"/>
</dbReference>
<reference evidence="2 3" key="1">
    <citation type="submission" date="2020-02" db="EMBL/GenBank/DDBJ databases">
        <title>Draft genome sequence of Haematococcus lacustris strain NIES-144.</title>
        <authorList>
            <person name="Morimoto D."/>
            <person name="Nakagawa S."/>
            <person name="Yoshida T."/>
            <person name="Sawayama S."/>
        </authorList>
    </citation>
    <scope>NUCLEOTIDE SEQUENCE [LARGE SCALE GENOMIC DNA]</scope>
    <source>
        <strain evidence="2 3">NIES-144</strain>
    </source>
</reference>
<accession>A0A6A0ABS6</accession>
<protein>
    <submittedName>
        <fullName evidence="2">Uncharacterized protein</fullName>
    </submittedName>
</protein>
<evidence type="ECO:0000313" key="3">
    <source>
        <dbReference type="Proteomes" id="UP000485058"/>
    </source>
</evidence>
<gene>
    <name evidence="2" type="ORF">HaLaN_29152</name>
</gene>